<accession>A0AAF0UIB8</accession>
<evidence type="ECO:0000313" key="3">
    <source>
        <dbReference type="Proteomes" id="UP001234989"/>
    </source>
</evidence>
<dbReference type="EMBL" id="CP133620">
    <property type="protein sequence ID" value="WMV46898.1"/>
    <property type="molecule type" value="Genomic_DNA"/>
</dbReference>
<name>A0AAF0UIB8_SOLVR</name>
<proteinExistence type="predicted"/>
<evidence type="ECO:0000256" key="1">
    <source>
        <dbReference type="SAM" id="MobiDB-lite"/>
    </source>
</evidence>
<sequence length="225" mass="25413">MYADRVEAVTKRSIRDRLNGNTADDFARRRQVTGKRHREEDDKWEHDLYERHELPGSSQRIGAKDLRLKLQKKSIQQATQSVKGSVSGGMRDLREKLSGTVYSQKVENDPPKAKLKVAPEISKPVRRSSITEAPAMETKKIASTVSKKKSQQKARSPYSDLVEFCEYSNIHSVVPQVGPGEDGDSAQLTGLLNMTGVIVSMQHMHRENQLNLSEYQSLRHVMPLC</sequence>
<dbReference type="AlphaFoldDB" id="A0AAF0UIB8"/>
<keyword evidence="3" id="KW-1185">Reference proteome</keyword>
<dbReference type="Proteomes" id="UP001234989">
    <property type="component" value="Chromosome 9"/>
</dbReference>
<feature type="region of interest" description="Disordered" evidence="1">
    <location>
        <begin position="20"/>
        <end position="41"/>
    </location>
</feature>
<evidence type="ECO:0000313" key="2">
    <source>
        <dbReference type="EMBL" id="WMV46898.1"/>
    </source>
</evidence>
<protein>
    <submittedName>
        <fullName evidence="2">Uncharacterized protein</fullName>
    </submittedName>
</protein>
<organism evidence="2 3">
    <name type="scientific">Solanum verrucosum</name>
    <dbReference type="NCBI Taxonomy" id="315347"/>
    <lineage>
        <taxon>Eukaryota</taxon>
        <taxon>Viridiplantae</taxon>
        <taxon>Streptophyta</taxon>
        <taxon>Embryophyta</taxon>
        <taxon>Tracheophyta</taxon>
        <taxon>Spermatophyta</taxon>
        <taxon>Magnoliopsida</taxon>
        <taxon>eudicotyledons</taxon>
        <taxon>Gunneridae</taxon>
        <taxon>Pentapetalae</taxon>
        <taxon>asterids</taxon>
        <taxon>lamiids</taxon>
        <taxon>Solanales</taxon>
        <taxon>Solanaceae</taxon>
        <taxon>Solanoideae</taxon>
        <taxon>Solaneae</taxon>
        <taxon>Solanum</taxon>
    </lineage>
</organism>
<reference evidence="2" key="1">
    <citation type="submission" date="2023-08" db="EMBL/GenBank/DDBJ databases">
        <title>A de novo genome assembly of Solanum verrucosum Schlechtendal, a Mexican diploid species geographically isolated from the other diploid A-genome species in potato relatives.</title>
        <authorList>
            <person name="Hosaka K."/>
        </authorList>
    </citation>
    <scope>NUCLEOTIDE SEQUENCE</scope>
    <source>
        <tissue evidence="2">Young leaves</tissue>
    </source>
</reference>
<gene>
    <name evidence="2" type="ORF">MTR67_040283</name>
</gene>